<accession>A0ABP1S185</accession>
<evidence type="ECO:0008006" key="3">
    <source>
        <dbReference type="Google" id="ProtNLM"/>
    </source>
</evidence>
<organism evidence="1 2">
    <name type="scientific">Orchesella dallaii</name>
    <dbReference type="NCBI Taxonomy" id="48710"/>
    <lineage>
        <taxon>Eukaryota</taxon>
        <taxon>Metazoa</taxon>
        <taxon>Ecdysozoa</taxon>
        <taxon>Arthropoda</taxon>
        <taxon>Hexapoda</taxon>
        <taxon>Collembola</taxon>
        <taxon>Entomobryomorpha</taxon>
        <taxon>Entomobryoidea</taxon>
        <taxon>Orchesellidae</taxon>
        <taxon>Orchesellinae</taxon>
        <taxon>Orchesella</taxon>
    </lineage>
</organism>
<evidence type="ECO:0000313" key="2">
    <source>
        <dbReference type="Proteomes" id="UP001642540"/>
    </source>
</evidence>
<dbReference type="Gene3D" id="3.80.10.10">
    <property type="entry name" value="Ribonuclease Inhibitor"/>
    <property type="match status" value="1"/>
</dbReference>
<proteinExistence type="predicted"/>
<dbReference type="Proteomes" id="UP001642540">
    <property type="component" value="Unassembled WGS sequence"/>
</dbReference>
<sequence length="365" mass="42257">MSVIPYLPLEMMEQIFENVKDSQDFHNVTNSLQLWSDLMIDKKTSRLFDLVLPILLNEVNLSNDRRGLLPQLLTLRQVHPHWKAAVDRQFFLKPDHYIYGYYSLHPESSSERYENKGINDLLIYANSLPPGGNPFLGGYAKMRLSSIELADENFRQLVTNFGHHVKALKIIIRRTSTAEFGRNLAFFPNLERISVYRGDCIENKNYDVCHPDPTFFPRLPMLTTLKFCPALVTPKDLKLLSQVEWPLEHLSMINWGTPLLNEQYLGMLNNFSETLKTIKLNTVRLESNFDLTPLQVFPKLEEIELVVQTELHYSSGWHLEKLVSCCPSLKNLKITKIPRVEWGSSLFHLTSYLALNIVRQPNISQ</sequence>
<dbReference type="EMBL" id="CAXLJM020000141">
    <property type="protein sequence ID" value="CAL8140921.1"/>
    <property type="molecule type" value="Genomic_DNA"/>
</dbReference>
<protein>
    <recommendedName>
        <fullName evidence="3">F-box domain-containing protein</fullName>
    </recommendedName>
</protein>
<evidence type="ECO:0000313" key="1">
    <source>
        <dbReference type="EMBL" id="CAL8140921.1"/>
    </source>
</evidence>
<keyword evidence="2" id="KW-1185">Reference proteome</keyword>
<gene>
    <name evidence="1" type="ORF">ODALV1_LOCUS28489</name>
</gene>
<dbReference type="SUPFAM" id="SSF52047">
    <property type="entry name" value="RNI-like"/>
    <property type="match status" value="1"/>
</dbReference>
<comment type="caution">
    <text evidence="1">The sequence shown here is derived from an EMBL/GenBank/DDBJ whole genome shotgun (WGS) entry which is preliminary data.</text>
</comment>
<dbReference type="InterPro" id="IPR032675">
    <property type="entry name" value="LRR_dom_sf"/>
</dbReference>
<reference evidence="1 2" key="1">
    <citation type="submission" date="2024-08" db="EMBL/GenBank/DDBJ databases">
        <authorList>
            <person name="Cucini C."/>
            <person name="Frati F."/>
        </authorList>
    </citation>
    <scope>NUCLEOTIDE SEQUENCE [LARGE SCALE GENOMIC DNA]</scope>
</reference>
<name>A0ABP1S185_9HEXA</name>